<keyword evidence="3" id="KW-1185">Reference proteome</keyword>
<comment type="caution">
    <text evidence="2">The sequence shown here is derived from an EMBL/GenBank/DDBJ whole genome shotgun (WGS) entry which is preliminary data.</text>
</comment>
<feature type="transmembrane region" description="Helical" evidence="1">
    <location>
        <begin position="12"/>
        <end position="35"/>
    </location>
</feature>
<evidence type="ECO:0000256" key="1">
    <source>
        <dbReference type="SAM" id="Phobius"/>
    </source>
</evidence>
<dbReference type="EMBL" id="JACKSJ010000093">
    <property type="protein sequence ID" value="MCV7170597.1"/>
    <property type="molecule type" value="Genomic_DNA"/>
</dbReference>
<reference evidence="2" key="2">
    <citation type="journal article" date="2022" name="BMC Genomics">
        <title>Comparative genome analysis of mycobacteria focusing on tRNA and non-coding RNA.</title>
        <authorList>
            <person name="Behra P.R.K."/>
            <person name="Pettersson B.M.F."/>
            <person name="Ramesh M."/>
            <person name="Das S."/>
            <person name="Dasgupta S."/>
            <person name="Kirsebom L.A."/>
        </authorList>
    </citation>
    <scope>NUCLEOTIDE SEQUENCE</scope>
    <source>
        <strain evidence="2">DSM 44615</strain>
    </source>
</reference>
<dbReference type="Proteomes" id="UP001140293">
    <property type="component" value="Unassembled WGS sequence"/>
</dbReference>
<organism evidence="2 3">
    <name type="scientific">[Mycobacterium] manitobense</name>
    <dbReference type="NCBI Taxonomy" id="190147"/>
    <lineage>
        <taxon>Bacteria</taxon>
        <taxon>Bacillati</taxon>
        <taxon>Actinomycetota</taxon>
        <taxon>Actinomycetes</taxon>
        <taxon>Mycobacteriales</taxon>
        <taxon>Mycobacteriaceae</taxon>
        <taxon>Mycolicibacterium</taxon>
    </lineage>
</organism>
<accession>A0A9X3BWM4</accession>
<evidence type="ECO:0000313" key="3">
    <source>
        <dbReference type="Proteomes" id="UP001140293"/>
    </source>
</evidence>
<keyword evidence="1" id="KW-0812">Transmembrane</keyword>
<dbReference type="RefSeq" id="WP_264012782.1">
    <property type="nucleotide sequence ID" value="NZ_JACKSJ010000093.1"/>
</dbReference>
<dbReference type="AlphaFoldDB" id="A0A9X3BWM4"/>
<evidence type="ECO:0000313" key="2">
    <source>
        <dbReference type="EMBL" id="MCV7170597.1"/>
    </source>
</evidence>
<reference evidence="2" key="1">
    <citation type="submission" date="2020-07" db="EMBL/GenBank/DDBJ databases">
        <authorList>
            <person name="Pettersson B.M.F."/>
            <person name="Behra P.R.K."/>
            <person name="Ramesh M."/>
            <person name="Das S."/>
            <person name="Dasgupta S."/>
            <person name="Kirsebom L.A."/>
        </authorList>
    </citation>
    <scope>NUCLEOTIDE SEQUENCE</scope>
    <source>
        <strain evidence="2">DSM 44615</strain>
    </source>
</reference>
<feature type="transmembrane region" description="Helical" evidence="1">
    <location>
        <begin position="101"/>
        <end position="120"/>
    </location>
</feature>
<proteinExistence type="predicted"/>
<keyword evidence="1" id="KW-1133">Transmembrane helix</keyword>
<name>A0A9X3BWM4_9MYCO</name>
<evidence type="ECO:0008006" key="4">
    <source>
        <dbReference type="Google" id="ProtNLM"/>
    </source>
</evidence>
<gene>
    <name evidence="2" type="ORF">H7I41_11790</name>
</gene>
<sequence>MTAVSTTTSDSLLRFAMRADAIPVGVVGIVFAAAAQPLSPLLGLPVAAAYGLAAFFIAWGVIVTWLASRPAVRTAGIGAAIANVICTVAAVAVVLTDVWPLTTLGVVMMLASGVYTAVFAELQYVGVKRIAA</sequence>
<feature type="transmembrane region" description="Helical" evidence="1">
    <location>
        <begin position="47"/>
        <end position="67"/>
    </location>
</feature>
<keyword evidence="1" id="KW-0472">Membrane</keyword>
<feature type="transmembrane region" description="Helical" evidence="1">
    <location>
        <begin position="74"/>
        <end position="95"/>
    </location>
</feature>
<protein>
    <recommendedName>
        <fullName evidence="4">Integral membrane protein</fullName>
    </recommendedName>
</protein>